<accession>F7ZJ96</accession>
<evidence type="ECO:0000313" key="2">
    <source>
        <dbReference type="Proteomes" id="UP000001353"/>
    </source>
</evidence>
<dbReference type="STRING" id="391595.RLO149_c044560"/>
<dbReference type="Proteomes" id="UP000001353">
    <property type="component" value="Chromosome"/>
</dbReference>
<protein>
    <submittedName>
        <fullName evidence="1">Uncharacterized protein</fullName>
    </submittedName>
</protein>
<organism evidence="1 2">
    <name type="scientific">Roseobacter litoralis (strain ATCC 49566 / DSM 6996 / JCM 21268 / NBRC 15278 / OCh 149)</name>
    <dbReference type="NCBI Taxonomy" id="391595"/>
    <lineage>
        <taxon>Bacteria</taxon>
        <taxon>Pseudomonadati</taxon>
        <taxon>Pseudomonadota</taxon>
        <taxon>Alphaproteobacteria</taxon>
        <taxon>Rhodobacterales</taxon>
        <taxon>Roseobacteraceae</taxon>
        <taxon>Roseobacter</taxon>
    </lineage>
</organism>
<sequence length="40" mass="4664">MSRRRALEVSLGLARLLYQGAFCELHFRLLAKFLKASYSF</sequence>
<name>F7ZJ96_ROSLO</name>
<proteinExistence type="predicted"/>
<keyword evidence="2" id="KW-1185">Reference proteome</keyword>
<dbReference type="EMBL" id="CP002623">
    <property type="protein sequence ID" value="AEI96341.1"/>
    <property type="molecule type" value="Genomic_DNA"/>
</dbReference>
<dbReference type="HOGENOM" id="CLU_3295906_0_0_5"/>
<reference evidence="1 2" key="1">
    <citation type="journal article" date="2011" name="BMC Genomics">
        <title>Comparative genome analysis and genome-guided physiological analysis of Roseobacter litoralis.</title>
        <authorList>
            <person name="Kalhoefer D."/>
            <person name="Thole S."/>
            <person name="Voget S."/>
            <person name="Lehmann R."/>
            <person name="Liesegang H."/>
            <person name="Wollher A."/>
            <person name="Daniel R."/>
            <person name="Simon M."/>
            <person name="Brinkhoff T."/>
        </authorList>
    </citation>
    <scope>NUCLEOTIDE SEQUENCE [LARGE SCALE GENOMIC DNA]</scope>
    <source>
        <strain evidence="2">ATCC 49566 / DSM 6996 / JCM 21268 / NBRC 15278 / OCh 149</strain>
    </source>
</reference>
<dbReference type="KEGG" id="rli:RLO149_c044560"/>
<evidence type="ECO:0000313" key="1">
    <source>
        <dbReference type="EMBL" id="AEI96341.1"/>
    </source>
</evidence>
<gene>
    <name evidence="1" type="ordered locus">RLO149_c044560</name>
</gene>
<dbReference type="AlphaFoldDB" id="F7ZJ96"/>